<evidence type="ECO:0000256" key="2">
    <source>
        <dbReference type="ARBA" id="ARBA00023052"/>
    </source>
</evidence>
<evidence type="ECO:0000259" key="6">
    <source>
        <dbReference type="Pfam" id="PF02776"/>
    </source>
</evidence>
<dbReference type="InterPro" id="IPR012001">
    <property type="entry name" value="Thiamin_PyroP_enz_TPP-bd_dom"/>
</dbReference>
<dbReference type="GO" id="GO:0030976">
    <property type="term" value="F:thiamine pyrophosphate binding"/>
    <property type="evidence" value="ECO:0007669"/>
    <property type="project" value="InterPro"/>
</dbReference>
<dbReference type="AlphaFoldDB" id="A0A7K3NJ80"/>
<feature type="domain" description="Thiamine pyrophosphate enzyme N-terminal TPP-binding" evidence="6">
    <location>
        <begin position="1"/>
        <end position="112"/>
    </location>
</feature>
<dbReference type="InterPro" id="IPR012000">
    <property type="entry name" value="Thiamin_PyroP_enz_cen_dom"/>
</dbReference>
<dbReference type="GO" id="GO:0009097">
    <property type="term" value="P:isoleucine biosynthetic process"/>
    <property type="evidence" value="ECO:0007669"/>
    <property type="project" value="TreeGrafter"/>
</dbReference>
<dbReference type="SUPFAM" id="SSF52467">
    <property type="entry name" value="DHS-like NAD/FAD-binding domain"/>
    <property type="match status" value="1"/>
</dbReference>
<dbReference type="Pfam" id="PF02775">
    <property type="entry name" value="TPP_enzyme_C"/>
    <property type="match status" value="1"/>
</dbReference>
<evidence type="ECO:0000259" key="4">
    <source>
        <dbReference type="Pfam" id="PF00205"/>
    </source>
</evidence>
<dbReference type="GO" id="GO:0050660">
    <property type="term" value="F:flavin adenine dinucleotide binding"/>
    <property type="evidence" value="ECO:0007669"/>
    <property type="project" value="TreeGrafter"/>
</dbReference>
<organism evidence="7 8">
    <name type="scientific">Desulfolutivibrio sulfodismutans</name>
    <dbReference type="NCBI Taxonomy" id="63561"/>
    <lineage>
        <taxon>Bacteria</taxon>
        <taxon>Pseudomonadati</taxon>
        <taxon>Thermodesulfobacteriota</taxon>
        <taxon>Desulfovibrionia</taxon>
        <taxon>Desulfovibrionales</taxon>
        <taxon>Desulfovibrionaceae</taxon>
        <taxon>Desulfolutivibrio</taxon>
    </lineage>
</organism>
<evidence type="ECO:0000313" key="8">
    <source>
        <dbReference type="Proteomes" id="UP000469724"/>
    </source>
</evidence>
<dbReference type="InterPro" id="IPR029061">
    <property type="entry name" value="THDP-binding"/>
</dbReference>
<evidence type="ECO:0000256" key="1">
    <source>
        <dbReference type="ARBA" id="ARBA00007812"/>
    </source>
</evidence>
<dbReference type="Pfam" id="PF00205">
    <property type="entry name" value="TPP_enzyme_M"/>
    <property type="match status" value="1"/>
</dbReference>
<dbReference type="GO" id="GO:0003984">
    <property type="term" value="F:acetolactate synthase activity"/>
    <property type="evidence" value="ECO:0007669"/>
    <property type="project" value="TreeGrafter"/>
</dbReference>
<evidence type="ECO:0000313" key="7">
    <source>
        <dbReference type="EMBL" id="NDY55863.1"/>
    </source>
</evidence>
<dbReference type="InterPro" id="IPR045229">
    <property type="entry name" value="TPP_enz"/>
</dbReference>
<gene>
    <name evidence="7" type="ORF">G3N56_03790</name>
</gene>
<dbReference type="GO" id="GO:0009099">
    <property type="term" value="P:L-valine biosynthetic process"/>
    <property type="evidence" value="ECO:0007669"/>
    <property type="project" value="TreeGrafter"/>
</dbReference>
<dbReference type="Gene3D" id="3.40.50.1220">
    <property type="entry name" value="TPP-binding domain"/>
    <property type="match status" value="1"/>
</dbReference>
<dbReference type="RefSeq" id="WP_163300917.1">
    <property type="nucleotide sequence ID" value="NZ_JAAGRQ010000010.1"/>
</dbReference>
<dbReference type="CDD" id="cd00568">
    <property type="entry name" value="TPP_enzymes"/>
    <property type="match status" value="1"/>
</dbReference>
<dbReference type="InterPro" id="IPR011766">
    <property type="entry name" value="TPP_enzyme_TPP-bd"/>
</dbReference>
<keyword evidence="2 3" id="KW-0786">Thiamine pyrophosphate</keyword>
<comment type="similarity">
    <text evidence="1 3">Belongs to the TPP enzyme family.</text>
</comment>
<dbReference type="Proteomes" id="UP000469724">
    <property type="component" value="Unassembled WGS sequence"/>
</dbReference>
<evidence type="ECO:0000259" key="5">
    <source>
        <dbReference type="Pfam" id="PF02775"/>
    </source>
</evidence>
<name>A0A7K3NJ80_9BACT</name>
<dbReference type="GO" id="GO:0000287">
    <property type="term" value="F:magnesium ion binding"/>
    <property type="evidence" value="ECO:0007669"/>
    <property type="project" value="InterPro"/>
</dbReference>
<evidence type="ECO:0000256" key="3">
    <source>
        <dbReference type="RuleBase" id="RU362132"/>
    </source>
</evidence>
<keyword evidence="8" id="KW-1185">Reference proteome</keyword>
<sequence>MKTTAYYLEALAREGLTHVFLVPGGLIDPFLEDLTRTSGLTAVVAAHEGGATFMADGYARASGRFGACLCIGGPGVTNTLTGAVAASTDNSPVLILSGQVPTDWEGRGGFQDSSPATLNDLAMLDPAVRKSLAVENTHLAAHHLRSALTAMLAAPQGPVHLSLPTDVQRGDIATPWTPLDATLYHPRVYDPVAMERALTILSPSGGDPAPRRVAILAGAGVEKSGCADELLRFAERYAIPVATTLRAKGVFPEDHPLSLGVFGYAGHRHAIEGLLSGGVEVLVVLGSGLSQRDTLFWDRKMLPSRALIHVDIDPRVIGRTWPAEVSLCGDCGEILRLALAADSQRLGGLERSVPERRQWLDGIRAAGPRCYDAQNQECADVPLHPARVLAALRRVMPRQGGLVVDSGAHRAFCGHYWQAYAPRTYFSATNIGPMGWAIPAACGIKAARPDVPLAVVTGDGCMLMHGMDIQTAARYGLAVVYVVINNAALGNVWLRAHQEGPGPAALTEIPRRDWAGMARAMGLGAAVVERPEELEPAFEKALASGTAYLVDVRCDKRFATPVTPYAQAKAVWHDD</sequence>
<dbReference type="PANTHER" id="PTHR18968:SF13">
    <property type="entry name" value="ACETOLACTATE SYNTHASE CATALYTIC SUBUNIT, MITOCHONDRIAL"/>
    <property type="match status" value="1"/>
</dbReference>
<dbReference type="PANTHER" id="PTHR18968">
    <property type="entry name" value="THIAMINE PYROPHOSPHATE ENZYMES"/>
    <property type="match status" value="1"/>
</dbReference>
<accession>A0A7K3NJ80</accession>
<comment type="caution">
    <text evidence="7">The sequence shown here is derived from an EMBL/GenBank/DDBJ whole genome shotgun (WGS) entry which is preliminary data.</text>
</comment>
<dbReference type="EMBL" id="JAAGRQ010000010">
    <property type="protein sequence ID" value="NDY55863.1"/>
    <property type="molecule type" value="Genomic_DNA"/>
</dbReference>
<feature type="domain" description="Thiamine pyrophosphate enzyme central" evidence="4">
    <location>
        <begin position="211"/>
        <end position="336"/>
    </location>
</feature>
<proteinExistence type="inferred from homology"/>
<dbReference type="SUPFAM" id="SSF52518">
    <property type="entry name" value="Thiamin diphosphate-binding fold (THDP-binding)"/>
    <property type="match status" value="2"/>
</dbReference>
<feature type="domain" description="Thiamine pyrophosphate enzyme TPP-binding" evidence="5">
    <location>
        <begin position="405"/>
        <end position="552"/>
    </location>
</feature>
<dbReference type="Pfam" id="PF02776">
    <property type="entry name" value="TPP_enzyme_N"/>
    <property type="match status" value="1"/>
</dbReference>
<protein>
    <submittedName>
        <fullName evidence="7">Thiamine pyrophosphate-binding protein</fullName>
    </submittedName>
</protein>
<dbReference type="GO" id="GO:0005948">
    <property type="term" value="C:acetolactate synthase complex"/>
    <property type="evidence" value="ECO:0007669"/>
    <property type="project" value="TreeGrafter"/>
</dbReference>
<dbReference type="Gene3D" id="3.40.50.970">
    <property type="match status" value="2"/>
</dbReference>
<dbReference type="InterPro" id="IPR029035">
    <property type="entry name" value="DHS-like_NAD/FAD-binding_dom"/>
</dbReference>
<reference evidence="7 8" key="1">
    <citation type="submission" date="2020-02" db="EMBL/GenBank/DDBJ databases">
        <title>Comparative genomics of sulfur disproportionating microorganisms.</title>
        <authorList>
            <person name="Ward L.M."/>
            <person name="Bertran E."/>
            <person name="Johnston D.T."/>
        </authorList>
    </citation>
    <scope>NUCLEOTIDE SEQUENCE [LARGE SCALE GENOMIC DNA]</scope>
    <source>
        <strain evidence="7 8">DSM 3696</strain>
    </source>
</reference>
<dbReference type="CDD" id="cd07035">
    <property type="entry name" value="TPP_PYR_POX_like"/>
    <property type="match status" value="1"/>
</dbReference>